<evidence type="ECO:0000313" key="2">
    <source>
        <dbReference type="Proteomes" id="UP000318431"/>
    </source>
</evidence>
<accession>A0A562RIY5</accession>
<dbReference type="OrthoDB" id="8759892at2"/>
<gene>
    <name evidence="1" type="ORF">IP91_00100</name>
</gene>
<comment type="caution">
    <text evidence="1">The sequence shown here is derived from an EMBL/GenBank/DDBJ whole genome shotgun (WGS) entry which is preliminary data.</text>
</comment>
<name>A0A562RIY5_9BURK</name>
<keyword evidence="2" id="KW-1185">Reference proteome</keyword>
<sequence length="64" mass="6891">MKNLPPDHPAATKVIAKACTWVDRRKAAQCAPVEEKARAAGKLKVSGNELAEAVEKYRRAGEGC</sequence>
<protein>
    <submittedName>
        <fullName evidence="1">Uncharacterized protein</fullName>
    </submittedName>
</protein>
<proteinExistence type="predicted"/>
<organism evidence="1 2">
    <name type="scientific">Pseudoduganella lurida</name>
    <dbReference type="NCBI Taxonomy" id="1036180"/>
    <lineage>
        <taxon>Bacteria</taxon>
        <taxon>Pseudomonadati</taxon>
        <taxon>Pseudomonadota</taxon>
        <taxon>Betaproteobacteria</taxon>
        <taxon>Burkholderiales</taxon>
        <taxon>Oxalobacteraceae</taxon>
        <taxon>Telluria group</taxon>
        <taxon>Pseudoduganella</taxon>
    </lineage>
</organism>
<evidence type="ECO:0000313" key="1">
    <source>
        <dbReference type="EMBL" id="TWI69035.1"/>
    </source>
</evidence>
<dbReference type="AlphaFoldDB" id="A0A562RIY5"/>
<dbReference type="Proteomes" id="UP000318431">
    <property type="component" value="Unassembled WGS sequence"/>
</dbReference>
<dbReference type="EMBL" id="VLLB01000001">
    <property type="protein sequence ID" value="TWI69035.1"/>
    <property type="molecule type" value="Genomic_DNA"/>
</dbReference>
<reference evidence="1 2" key="1">
    <citation type="journal article" date="2015" name="Stand. Genomic Sci.">
        <title>Genomic Encyclopedia of Bacterial and Archaeal Type Strains, Phase III: the genomes of soil and plant-associated and newly described type strains.</title>
        <authorList>
            <person name="Whitman W.B."/>
            <person name="Woyke T."/>
            <person name="Klenk H.P."/>
            <person name="Zhou Y."/>
            <person name="Lilburn T.G."/>
            <person name="Beck B.J."/>
            <person name="De Vos P."/>
            <person name="Vandamme P."/>
            <person name="Eisen J.A."/>
            <person name="Garrity G."/>
            <person name="Hugenholtz P."/>
            <person name="Kyrpides N.C."/>
        </authorList>
    </citation>
    <scope>NUCLEOTIDE SEQUENCE [LARGE SCALE GENOMIC DNA]</scope>
    <source>
        <strain evidence="1 2">CGMCC 1.10822</strain>
    </source>
</reference>
<dbReference type="RefSeq" id="WP_145646723.1">
    <property type="nucleotide sequence ID" value="NZ_VLLB01000001.1"/>
</dbReference>